<evidence type="ECO:0000256" key="3">
    <source>
        <dbReference type="ARBA" id="ARBA00022840"/>
    </source>
</evidence>
<comment type="catalytic activity">
    <reaction evidence="5">
        <text>3'-dephospho-CoA + ATP = ADP + CoA + H(+)</text>
        <dbReference type="Rhea" id="RHEA:18245"/>
        <dbReference type="ChEBI" id="CHEBI:15378"/>
        <dbReference type="ChEBI" id="CHEBI:30616"/>
        <dbReference type="ChEBI" id="CHEBI:57287"/>
        <dbReference type="ChEBI" id="CHEBI:57328"/>
        <dbReference type="ChEBI" id="CHEBI:456216"/>
        <dbReference type="EC" id="2.7.1.24"/>
    </reaction>
</comment>
<dbReference type="NCBIfam" id="TIGR00152">
    <property type="entry name" value="dephospho-CoA kinase"/>
    <property type="match status" value="1"/>
</dbReference>
<comment type="caution">
    <text evidence="7">The sequence shown here is derived from an EMBL/GenBank/DDBJ whole genome shotgun (WGS) entry which is preliminary data.</text>
</comment>
<organism evidence="7 8">
    <name type="scientific">Azoarcus taiwanensis</name>
    <dbReference type="NCBI Taxonomy" id="666964"/>
    <lineage>
        <taxon>Bacteria</taxon>
        <taxon>Pseudomonadati</taxon>
        <taxon>Pseudomonadota</taxon>
        <taxon>Betaproteobacteria</taxon>
        <taxon>Rhodocyclales</taxon>
        <taxon>Zoogloeaceae</taxon>
        <taxon>Azoarcus</taxon>
    </lineage>
</organism>
<dbReference type="HAMAP" id="MF_00376">
    <property type="entry name" value="Dephospho_CoA_kinase"/>
    <property type="match status" value="1"/>
</dbReference>
<comment type="pathway">
    <text evidence="5">Cofactor biosynthesis; coenzyme A biosynthesis; CoA from (R)-pantothenate: step 5/5.</text>
</comment>
<comment type="function">
    <text evidence="5">Catalyzes the phosphorylation of the 3'-hydroxyl group of dephosphocoenzyme A to form coenzyme A.</text>
</comment>
<dbReference type="PANTHER" id="PTHR10695:SF46">
    <property type="entry name" value="BIFUNCTIONAL COENZYME A SYNTHASE-RELATED"/>
    <property type="match status" value="1"/>
</dbReference>
<dbReference type="GO" id="GO:0005524">
    <property type="term" value="F:ATP binding"/>
    <property type="evidence" value="ECO:0007669"/>
    <property type="project" value="UniProtKB-UniRule"/>
</dbReference>
<dbReference type="RefSeq" id="WP_211163678.1">
    <property type="nucleotide sequence ID" value="NZ_CAWPHM010000065.1"/>
</dbReference>
<proteinExistence type="inferred from homology"/>
<evidence type="ECO:0000256" key="1">
    <source>
        <dbReference type="ARBA" id="ARBA00009018"/>
    </source>
</evidence>
<reference evidence="7" key="1">
    <citation type="submission" date="2019-12" db="EMBL/GenBank/DDBJ databases">
        <title>Comparative genomics gives insights into the taxonomy of the Azoarcus-Aromatoleum group and reveals separate origins of nif in the plant-associated Azoarcus and non-plant-associated Aromatoleum sub-groups.</title>
        <authorList>
            <person name="Lafos M."/>
            <person name="Maluk M."/>
            <person name="Batista M."/>
            <person name="Junghare M."/>
            <person name="Carmona M."/>
            <person name="Faoro H."/>
            <person name="Cruz L.M."/>
            <person name="Battistoni F."/>
            <person name="De Souza E."/>
            <person name="Pedrosa F."/>
            <person name="Chen W.-M."/>
            <person name="Poole P.S."/>
            <person name="Dixon R.A."/>
            <person name="James E.K."/>
        </authorList>
    </citation>
    <scope>NUCLEOTIDE SEQUENCE</scope>
    <source>
        <strain evidence="7">NSC3</strain>
    </source>
</reference>
<comment type="subcellular location">
    <subcellularLocation>
        <location evidence="5">Cytoplasm</location>
    </subcellularLocation>
</comment>
<evidence type="ECO:0000313" key="7">
    <source>
        <dbReference type="EMBL" id="NMG04820.1"/>
    </source>
</evidence>
<dbReference type="Proteomes" id="UP000599523">
    <property type="component" value="Unassembled WGS sequence"/>
</dbReference>
<gene>
    <name evidence="5" type="primary">coaE</name>
    <name evidence="7" type="ORF">GPA21_17860</name>
</gene>
<evidence type="ECO:0000313" key="8">
    <source>
        <dbReference type="Proteomes" id="UP000599523"/>
    </source>
</evidence>
<keyword evidence="2 5" id="KW-0547">Nucleotide-binding</keyword>
<dbReference type="GO" id="GO:0005737">
    <property type="term" value="C:cytoplasm"/>
    <property type="evidence" value="ECO:0007669"/>
    <property type="project" value="UniProtKB-SubCell"/>
</dbReference>
<dbReference type="PROSITE" id="PS51219">
    <property type="entry name" value="DPCK"/>
    <property type="match status" value="1"/>
</dbReference>
<name>A0A972FAB9_9RHOO</name>
<keyword evidence="5 7" id="KW-0418">Kinase</keyword>
<keyword evidence="3 5" id="KW-0067">ATP-binding</keyword>
<dbReference type="GO" id="GO:0015937">
    <property type="term" value="P:coenzyme A biosynthetic process"/>
    <property type="evidence" value="ECO:0007669"/>
    <property type="project" value="UniProtKB-UniRule"/>
</dbReference>
<dbReference type="SUPFAM" id="SSF52540">
    <property type="entry name" value="P-loop containing nucleoside triphosphate hydrolases"/>
    <property type="match status" value="1"/>
</dbReference>
<evidence type="ECO:0000256" key="5">
    <source>
        <dbReference type="HAMAP-Rule" id="MF_00376"/>
    </source>
</evidence>
<dbReference type="AlphaFoldDB" id="A0A972FAB9"/>
<comment type="similarity">
    <text evidence="1 5">Belongs to the CoaE family.</text>
</comment>
<dbReference type="InterPro" id="IPR027417">
    <property type="entry name" value="P-loop_NTPase"/>
</dbReference>
<evidence type="ECO:0000256" key="2">
    <source>
        <dbReference type="ARBA" id="ARBA00022741"/>
    </source>
</evidence>
<protein>
    <recommendedName>
        <fullName evidence="5 6">Dephospho-CoA kinase</fullName>
        <ecNumber evidence="5 6">2.7.1.24</ecNumber>
    </recommendedName>
    <alternativeName>
        <fullName evidence="5">Dephosphocoenzyme A kinase</fullName>
    </alternativeName>
</protein>
<dbReference type="CDD" id="cd02022">
    <property type="entry name" value="DPCK"/>
    <property type="match status" value="1"/>
</dbReference>
<evidence type="ECO:0000256" key="6">
    <source>
        <dbReference type="NCBIfam" id="TIGR00152"/>
    </source>
</evidence>
<evidence type="ECO:0000256" key="4">
    <source>
        <dbReference type="ARBA" id="ARBA00022993"/>
    </source>
</evidence>
<dbReference type="GO" id="GO:0004140">
    <property type="term" value="F:dephospho-CoA kinase activity"/>
    <property type="evidence" value="ECO:0007669"/>
    <property type="project" value="UniProtKB-UniRule"/>
</dbReference>
<sequence>MTHNHPFIVGLTGGIGSGKSAAADAFAALGIEVVDTDAIAHELTGANGAAMPLIVAAFGPAMRGPDGAMDRNAMRALVFEDSSARKRLETILHPLIGQLSQERCLRADSPYVILSVPLLIESERYRDRCDRICVVDCPSELQLARVMKRSGLAEEEVRAIMAAQATRDQRLAAADDVIDNSGTLAQLEARVCALDQTYRRLASAV</sequence>
<dbReference type="PANTHER" id="PTHR10695">
    <property type="entry name" value="DEPHOSPHO-COA KINASE-RELATED"/>
    <property type="match status" value="1"/>
</dbReference>
<dbReference type="EMBL" id="WTVM01000159">
    <property type="protein sequence ID" value="NMG04820.1"/>
    <property type="molecule type" value="Genomic_DNA"/>
</dbReference>
<dbReference type="InterPro" id="IPR001977">
    <property type="entry name" value="Depp_CoAkinase"/>
</dbReference>
<dbReference type="Gene3D" id="3.40.50.300">
    <property type="entry name" value="P-loop containing nucleotide triphosphate hydrolases"/>
    <property type="match status" value="1"/>
</dbReference>
<dbReference type="Pfam" id="PF01121">
    <property type="entry name" value="CoaE"/>
    <property type="match status" value="1"/>
</dbReference>
<dbReference type="EC" id="2.7.1.24" evidence="5 6"/>
<keyword evidence="5 7" id="KW-0808">Transferase</keyword>
<keyword evidence="8" id="KW-1185">Reference proteome</keyword>
<feature type="binding site" evidence="5">
    <location>
        <begin position="16"/>
        <end position="21"/>
    </location>
    <ligand>
        <name>ATP</name>
        <dbReference type="ChEBI" id="CHEBI:30616"/>
    </ligand>
</feature>
<keyword evidence="4 5" id="KW-0173">Coenzyme A biosynthesis</keyword>
<accession>A0A972FAB9</accession>
<keyword evidence="5" id="KW-0963">Cytoplasm</keyword>